<reference evidence="1" key="1">
    <citation type="submission" date="2020-05" db="EMBL/GenBank/DDBJ databases">
        <authorList>
            <person name="Chiriac C."/>
            <person name="Salcher M."/>
            <person name="Ghai R."/>
            <person name="Kavagutti S V."/>
        </authorList>
    </citation>
    <scope>NUCLEOTIDE SEQUENCE</scope>
</reference>
<dbReference type="SUPFAM" id="SSF69279">
    <property type="entry name" value="Phage tail proteins"/>
    <property type="match status" value="1"/>
</dbReference>
<protein>
    <submittedName>
        <fullName evidence="1">Uncharacterized protein</fullName>
    </submittedName>
</protein>
<gene>
    <name evidence="1" type="ORF">UFOVP1596_8</name>
</gene>
<proteinExistence type="predicted"/>
<organism evidence="1">
    <name type="scientific">uncultured Caudovirales phage</name>
    <dbReference type="NCBI Taxonomy" id="2100421"/>
    <lineage>
        <taxon>Viruses</taxon>
        <taxon>Duplodnaviria</taxon>
        <taxon>Heunggongvirae</taxon>
        <taxon>Uroviricota</taxon>
        <taxon>Caudoviricetes</taxon>
        <taxon>Peduoviridae</taxon>
        <taxon>Maltschvirus</taxon>
        <taxon>Maltschvirus maltsch</taxon>
    </lineage>
</organism>
<sequence length="399" mass="45138">MLRLISEITITQQANDLYSNRAKIFTLDFVNECEIVSTWQNLTTTAKLKFPRNIYVIDETGHRFPWTGKEITQSTSGPLFMRGDKVSIKLGYIYDDFKGTETTQLNEIFSGWISFVKNKMPVEIQCEDNMWKLKRIMCPNKFFPGSSYTVEKIITEVLGSVQGAGGSAITVRDGVSGVVKLNVGDVRTQNETVCELLERLAKDGGIHSYFRGDELRCSGIVYYPDDRVEEIFAFQNNIISDDLEYRRKEELNVAIKARSFINENSSGTNQDGSDKKKTTRLEVLVGPNGEIPEHSFSGSKVEQIFLGAKTKEELIKRAKLALPHVWYTGWFGSFLTFGQPTVRHGDAVVLRDNVLPERNGKYLIKQVDTTFGVKGFRQKVTLHLRIDQGYTVQEINAGL</sequence>
<dbReference type="EMBL" id="LR797460">
    <property type="protein sequence ID" value="CAB4218220.1"/>
    <property type="molecule type" value="Genomic_DNA"/>
</dbReference>
<name>A0A6J5SSK2_9CAUD</name>
<accession>A0A6J5SSK2</accession>
<evidence type="ECO:0000313" key="1">
    <source>
        <dbReference type="EMBL" id="CAB4218220.1"/>
    </source>
</evidence>